<evidence type="ECO:0000256" key="2">
    <source>
        <dbReference type="SAM" id="Phobius"/>
    </source>
</evidence>
<keyword evidence="4" id="KW-1185">Reference proteome</keyword>
<evidence type="ECO:0000256" key="1">
    <source>
        <dbReference type="SAM" id="MobiDB-lite"/>
    </source>
</evidence>
<accession>A0A1Y2DYV8</accession>
<evidence type="ECO:0000313" key="4">
    <source>
        <dbReference type="Proteomes" id="UP000193689"/>
    </source>
</evidence>
<feature type="transmembrane region" description="Helical" evidence="2">
    <location>
        <begin position="196"/>
        <end position="216"/>
    </location>
</feature>
<keyword evidence="2" id="KW-0472">Membrane</keyword>
<protein>
    <submittedName>
        <fullName evidence="3">Uncharacterized protein</fullName>
    </submittedName>
</protein>
<dbReference type="Proteomes" id="UP000193689">
    <property type="component" value="Unassembled WGS sequence"/>
</dbReference>
<dbReference type="OrthoDB" id="3358048at2759"/>
<dbReference type="InParanoid" id="A0A1Y2DYV8"/>
<comment type="caution">
    <text evidence="3">The sequence shown here is derived from an EMBL/GenBank/DDBJ whole genome shotgun (WGS) entry which is preliminary data.</text>
</comment>
<dbReference type="GeneID" id="63776553"/>
<sequence length="235" mass="25474">MDIQPTTSRLRRTFAYPTDSDTTSSSPADLALDEQEQEELISQLAAQNDFRNAQFRRFLFLLPILSTIPYFISLFHPSGRVDAMVAMLALSSLGSTGWMLYRLPPGVTGVALLDAWIGGPRYGSNSSSGLSSNVGGEGSGSRRNHRGRRSSFSFAQEPHRSPLETYLPYLNIGLCAVLILTGLLSKPHAPQSWGHVGLGNLPAVVYAVVLAAKAVMGGVDPEKELSELKYEYKGA</sequence>
<feature type="transmembrane region" description="Helical" evidence="2">
    <location>
        <begin position="58"/>
        <end position="77"/>
    </location>
</feature>
<evidence type="ECO:0000313" key="3">
    <source>
        <dbReference type="EMBL" id="ORY64399.1"/>
    </source>
</evidence>
<dbReference type="AlphaFoldDB" id="A0A1Y2DYV8"/>
<dbReference type="RefSeq" id="XP_040715813.1">
    <property type="nucleotide sequence ID" value="XM_040860341.1"/>
</dbReference>
<feature type="compositionally biased region" description="Low complexity" evidence="1">
    <location>
        <begin position="123"/>
        <end position="134"/>
    </location>
</feature>
<organism evidence="3 4">
    <name type="scientific">Pseudomassariella vexata</name>
    <dbReference type="NCBI Taxonomy" id="1141098"/>
    <lineage>
        <taxon>Eukaryota</taxon>
        <taxon>Fungi</taxon>
        <taxon>Dikarya</taxon>
        <taxon>Ascomycota</taxon>
        <taxon>Pezizomycotina</taxon>
        <taxon>Sordariomycetes</taxon>
        <taxon>Xylariomycetidae</taxon>
        <taxon>Amphisphaeriales</taxon>
        <taxon>Pseudomassariaceae</taxon>
        <taxon>Pseudomassariella</taxon>
    </lineage>
</organism>
<keyword evidence="2" id="KW-0812">Transmembrane</keyword>
<feature type="region of interest" description="Disordered" evidence="1">
    <location>
        <begin position="123"/>
        <end position="156"/>
    </location>
</feature>
<gene>
    <name evidence="3" type="ORF">BCR38DRAFT_434971</name>
</gene>
<keyword evidence="2" id="KW-1133">Transmembrane helix</keyword>
<reference evidence="3 4" key="1">
    <citation type="submission" date="2016-07" db="EMBL/GenBank/DDBJ databases">
        <title>Pervasive Adenine N6-methylation of Active Genes in Fungi.</title>
        <authorList>
            <consortium name="DOE Joint Genome Institute"/>
            <person name="Mondo S.J."/>
            <person name="Dannebaum R.O."/>
            <person name="Kuo R.C."/>
            <person name="Labutti K."/>
            <person name="Haridas S."/>
            <person name="Kuo A."/>
            <person name="Salamov A."/>
            <person name="Ahrendt S.R."/>
            <person name="Lipzen A."/>
            <person name="Sullivan W."/>
            <person name="Andreopoulos W.B."/>
            <person name="Clum A."/>
            <person name="Lindquist E."/>
            <person name="Daum C."/>
            <person name="Ramamoorthy G.K."/>
            <person name="Gryganskyi A."/>
            <person name="Culley D."/>
            <person name="Magnuson J.K."/>
            <person name="James T.Y."/>
            <person name="O'Malley M.A."/>
            <person name="Stajich J.E."/>
            <person name="Spatafora J.W."/>
            <person name="Visel A."/>
            <person name="Grigoriev I.V."/>
        </authorList>
    </citation>
    <scope>NUCLEOTIDE SEQUENCE [LARGE SCALE GENOMIC DNA]</scope>
    <source>
        <strain evidence="3 4">CBS 129021</strain>
    </source>
</reference>
<name>A0A1Y2DYV8_9PEZI</name>
<dbReference type="EMBL" id="MCFJ01000007">
    <property type="protein sequence ID" value="ORY64399.1"/>
    <property type="molecule type" value="Genomic_DNA"/>
</dbReference>
<feature type="transmembrane region" description="Helical" evidence="2">
    <location>
        <begin position="166"/>
        <end position="184"/>
    </location>
</feature>
<proteinExistence type="predicted"/>